<dbReference type="CDD" id="cd01948">
    <property type="entry name" value="EAL"/>
    <property type="match status" value="1"/>
</dbReference>
<name>A0A486VZV8_KLEPN</name>
<dbReference type="InterPro" id="IPR050706">
    <property type="entry name" value="Cyclic-di-GMP_PDE-like"/>
</dbReference>
<sequence>MNNIETDFMRDVGTKFIYPVYQPIVNGHRRIVGFEMLIRWCVNGVEKQPQDFLPYFNEKKLWLALTAVMLETAAKKVNYYGGKIYFSINIPAVLLGDEQLYELLDIAKRLLVKDDWYDCLVLEIPENICLESKVLESINHLYSQGWRLELDDCFSVSSGTFPIKTVRFSGYKLDRSIIATFLADSYEASLIRALNYFCVLTGSRCTAEGVDDHQKFSMLAKLGIDNFQGYEISKPVPDAELDDLVRFHCYQQF</sequence>
<dbReference type="Gene3D" id="3.20.20.450">
    <property type="entry name" value="EAL domain"/>
    <property type="match status" value="1"/>
</dbReference>
<dbReference type="InterPro" id="IPR001633">
    <property type="entry name" value="EAL_dom"/>
</dbReference>
<dbReference type="SUPFAM" id="SSF141868">
    <property type="entry name" value="EAL domain-like"/>
    <property type="match status" value="1"/>
</dbReference>
<dbReference type="InterPro" id="IPR035919">
    <property type="entry name" value="EAL_sf"/>
</dbReference>
<dbReference type="EMBL" id="CAAHDH010000009">
    <property type="protein sequence ID" value="VGM56360.1"/>
    <property type="molecule type" value="Genomic_DNA"/>
</dbReference>
<evidence type="ECO:0000313" key="2">
    <source>
        <dbReference type="EMBL" id="VGM56360.1"/>
    </source>
</evidence>
<feature type="domain" description="EAL" evidence="1">
    <location>
        <begin position="1"/>
        <end position="249"/>
    </location>
</feature>
<organism evidence="2">
    <name type="scientific">Klebsiella pneumoniae</name>
    <dbReference type="NCBI Taxonomy" id="573"/>
    <lineage>
        <taxon>Bacteria</taxon>
        <taxon>Pseudomonadati</taxon>
        <taxon>Pseudomonadota</taxon>
        <taxon>Gammaproteobacteria</taxon>
        <taxon>Enterobacterales</taxon>
        <taxon>Enterobacteriaceae</taxon>
        <taxon>Klebsiella/Raoultella group</taxon>
        <taxon>Klebsiella</taxon>
        <taxon>Klebsiella pneumoniae complex</taxon>
    </lineage>
</organism>
<dbReference type="SMART" id="SM00052">
    <property type="entry name" value="EAL"/>
    <property type="match status" value="1"/>
</dbReference>
<dbReference type="Pfam" id="PF00563">
    <property type="entry name" value="EAL"/>
    <property type="match status" value="1"/>
</dbReference>
<dbReference type="PROSITE" id="PS50883">
    <property type="entry name" value="EAL"/>
    <property type="match status" value="1"/>
</dbReference>
<dbReference type="PANTHER" id="PTHR33121:SF79">
    <property type="entry name" value="CYCLIC DI-GMP PHOSPHODIESTERASE PDED-RELATED"/>
    <property type="match status" value="1"/>
</dbReference>
<proteinExistence type="predicted"/>
<evidence type="ECO:0000259" key="1">
    <source>
        <dbReference type="PROSITE" id="PS50883"/>
    </source>
</evidence>
<dbReference type="PANTHER" id="PTHR33121">
    <property type="entry name" value="CYCLIC DI-GMP PHOSPHODIESTERASE PDEF"/>
    <property type="match status" value="1"/>
</dbReference>
<dbReference type="AlphaFoldDB" id="A0A486VZV8"/>
<accession>A0A486VZV8</accession>
<reference evidence="2" key="1">
    <citation type="submission" date="2019-03" db="EMBL/GenBank/DDBJ databases">
        <authorList>
            <consortium name="Pathogen Informatics"/>
        </authorList>
    </citation>
    <scope>NUCLEOTIDE SEQUENCE</scope>
    <source>
        <strain evidence="2">5012STDY7626362</strain>
    </source>
</reference>
<protein>
    <submittedName>
        <fullName evidence="2">Fimbrial protein</fullName>
    </submittedName>
</protein>
<dbReference type="RefSeq" id="WP_136088503.1">
    <property type="nucleotide sequence ID" value="NZ_JAGFMZ010000028.1"/>
</dbReference>
<gene>
    <name evidence="2" type="primary">ycgG_4</name>
    <name evidence="2" type="ORF">SAMEA4873563_04800</name>
</gene>
<dbReference type="GO" id="GO:0071111">
    <property type="term" value="F:cyclic-guanylate-specific phosphodiesterase activity"/>
    <property type="evidence" value="ECO:0007669"/>
    <property type="project" value="InterPro"/>
</dbReference>